<reference evidence="6" key="1">
    <citation type="submission" date="2023-08" db="EMBL/GenBank/DDBJ databases">
        <title>Complete genome sequence of Shewanella oncorhynchi Z-P2, a siderophore putrebactin-producing bacterium.</title>
        <authorList>
            <person name="Zhang Y."/>
        </authorList>
    </citation>
    <scope>NUCLEOTIDE SEQUENCE</scope>
    <source>
        <strain evidence="6">Z-P2</strain>
    </source>
</reference>
<dbReference type="RefSeq" id="WP_306682075.1">
    <property type="nucleotide sequence ID" value="NZ_CP132914.1"/>
</dbReference>
<dbReference type="GO" id="GO:0006310">
    <property type="term" value="P:DNA recombination"/>
    <property type="evidence" value="ECO:0007669"/>
    <property type="project" value="UniProtKB-KW"/>
</dbReference>
<dbReference type="InterPro" id="IPR013762">
    <property type="entry name" value="Integrase-like_cat_sf"/>
</dbReference>
<dbReference type="PROSITE" id="PS51898">
    <property type="entry name" value="TYR_RECOMBINASE"/>
    <property type="match status" value="1"/>
</dbReference>
<accession>A0AA50KAB3</accession>
<dbReference type="KEGG" id="sog:RA178_12560"/>
<evidence type="ECO:0000256" key="1">
    <source>
        <dbReference type="ARBA" id="ARBA00008857"/>
    </source>
</evidence>
<dbReference type="AlphaFoldDB" id="A0AA50KAB3"/>
<dbReference type="Gene3D" id="1.10.150.130">
    <property type="match status" value="1"/>
</dbReference>
<dbReference type="GO" id="GO:0015074">
    <property type="term" value="P:DNA integration"/>
    <property type="evidence" value="ECO:0007669"/>
    <property type="project" value="UniProtKB-KW"/>
</dbReference>
<dbReference type="Gene3D" id="1.10.443.10">
    <property type="entry name" value="Intergrase catalytic core"/>
    <property type="match status" value="1"/>
</dbReference>
<dbReference type="InterPro" id="IPR011010">
    <property type="entry name" value="DNA_brk_join_enz"/>
</dbReference>
<dbReference type="InterPro" id="IPR002104">
    <property type="entry name" value="Integrase_catalytic"/>
</dbReference>
<dbReference type="EMBL" id="CP132914">
    <property type="protein sequence ID" value="WMB71270.1"/>
    <property type="molecule type" value="Genomic_DNA"/>
</dbReference>
<evidence type="ECO:0000259" key="5">
    <source>
        <dbReference type="PROSITE" id="PS51898"/>
    </source>
</evidence>
<feature type="domain" description="Tyr recombinase" evidence="5">
    <location>
        <begin position="198"/>
        <end position="408"/>
    </location>
</feature>
<evidence type="ECO:0000256" key="2">
    <source>
        <dbReference type="ARBA" id="ARBA00022908"/>
    </source>
</evidence>
<organism evidence="6">
    <name type="scientific">Shewanella oncorhynchi</name>
    <dbReference type="NCBI Taxonomy" id="2726434"/>
    <lineage>
        <taxon>Bacteria</taxon>
        <taxon>Pseudomonadati</taxon>
        <taxon>Pseudomonadota</taxon>
        <taxon>Gammaproteobacteria</taxon>
        <taxon>Alteromonadales</taxon>
        <taxon>Shewanellaceae</taxon>
        <taxon>Shewanella</taxon>
    </lineage>
</organism>
<dbReference type="PANTHER" id="PTHR30349">
    <property type="entry name" value="PHAGE INTEGRASE-RELATED"/>
    <property type="match status" value="1"/>
</dbReference>
<comment type="similarity">
    <text evidence="1">Belongs to the 'phage' integrase family.</text>
</comment>
<dbReference type="PANTHER" id="PTHR30349:SF64">
    <property type="entry name" value="PROPHAGE INTEGRASE INTD-RELATED"/>
    <property type="match status" value="1"/>
</dbReference>
<dbReference type="GO" id="GO:0003677">
    <property type="term" value="F:DNA binding"/>
    <property type="evidence" value="ECO:0007669"/>
    <property type="project" value="UniProtKB-KW"/>
</dbReference>
<sequence length="425" mass="48806">MKQFPLNTVQLTPAEAKGVINQHQIKNIEVHGNSLRAVFKRQNRTYKQTLYVGLTSLEIVSVISKLDGWRKLSPAELELAFANYKRNNTKVPLTINDLIENYTKNHYPTLAPATVKSYIGHFKRISLAIGEKNILEINSNDVFKFRNEQLSTLAWKTVNETIRLLDTLLQNAVDNGDLVKSPINLRRMKIKQGHGDSTITEKLFTIGDLNKIQNSISINPMIALIILFNCCAGLRFSELMGLSWEDIDLEKRIITIRRARVDGKYKTLKVRGVESRQVDILDPALWMLNEIKKRFYELSPQQTIKTLGADYKQIKQENVRFVLLCMDTQTSYQNEQKFRKDFYHFLKVINVSKTKPNHCRHTFTSLALNEGANQTYISKQLGHASVLTTEKHYLKWSKESAFLEGGFDLPLEGAIPRTYIICNDN</sequence>
<dbReference type="CDD" id="cd01189">
    <property type="entry name" value="INT_ICEBs1_C_like"/>
    <property type="match status" value="1"/>
</dbReference>
<dbReference type="GeneID" id="301340029"/>
<dbReference type="InterPro" id="IPR050090">
    <property type="entry name" value="Tyrosine_recombinase_XerCD"/>
</dbReference>
<keyword evidence="2" id="KW-0229">DNA integration</keyword>
<evidence type="ECO:0000256" key="3">
    <source>
        <dbReference type="ARBA" id="ARBA00023125"/>
    </source>
</evidence>
<proteinExistence type="inferred from homology"/>
<gene>
    <name evidence="6" type="ORF">RA178_12560</name>
</gene>
<evidence type="ECO:0000313" key="6">
    <source>
        <dbReference type="EMBL" id="WMB71270.1"/>
    </source>
</evidence>
<dbReference type="SUPFAM" id="SSF56349">
    <property type="entry name" value="DNA breaking-rejoining enzymes"/>
    <property type="match status" value="1"/>
</dbReference>
<evidence type="ECO:0000256" key="4">
    <source>
        <dbReference type="ARBA" id="ARBA00023172"/>
    </source>
</evidence>
<dbReference type="InterPro" id="IPR010998">
    <property type="entry name" value="Integrase_recombinase_N"/>
</dbReference>
<name>A0AA50KAB3_9GAMM</name>
<dbReference type="Pfam" id="PF00589">
    <property type="entry name" value="Phage_integrase"/>
    <property type="match status" value="1"/>
</dbReference>
<protein>
    <submittedName>
        <fullName evidence="6">Site-specific integrase</fullName>
    </submittedName>
</protein>
<keyword evidence="3" id="KW-0238">DNA-binding</keyword>
<dbReference type="Proteomes" id="UP001236800">
    <property type="component" value="Chromosome"/>
</dbReference>
<keyword evidence="4" id="KW-0233">DNA recombination</keyword>